<accession>A0A1F2WG64</accession>
<dbReference type="Proteomes" id="UP000177876">
    <property type="component" value="Unassembled WGS sequence"/>
</dbReference>
<name>A0A1F2WG64_9ACTN</name>
<comment type="caution">
    <text evidence="1">The sequence shown here is derived from an EMBL/GenBank/DDBJ whole genome shotgun (WGS) entry which is preliminary data.</text>
</comment>
<protein>
    <submittedName>
        <fullName evidence="1">Uncharacterized protein</fullName>
    </submittedName>
</protein>
<sequence length="61" mass="7072">MNLEPYVRPIPTFTVESSKMEQGMFNVNIHWNAHQSSQWTLTLDEINSLQQAIIDAINKQI</sequence>
<dbReference type="EMBL" id="MELK01000051">
    <property type="protein sequence ID" value="OFW55827.1"/>
    <property type="molecule type" value="Genomic_DNA"/>
</dbReference>
<reference evidence="1 2" key="1">
    <citation type="journal article" date="2016" name="Nat. Commun.">
        <title>Thousands of microbial genomes shed light on interconnected biogeochemical processes in an aquifer system.</title>
        <authorList>
            <person name="Anantharaman K."/>
            <person name="Brown C.T."/>
            <person name="Hug L.A."/>
            <person name="Sharon I."/>
            <person name="Castelle C.J."/>
            <person name="Probst A.J."/>
            <person name="Thomas B.C."/>
            <person name="Singh A."/>
            <person name="Wilkins M.J."/>
            <person name="Karaoz U."/>
            <person name="Brodie E.L."/>
            <person name="Williams K.H."/>
            <person name="Hubbard S.S."/>
            <person name="Banfield J.F."/>
        </authorList>
    </citation>
    <scope>NUCLEOTIDE SEQUENCE [LARGE SCALE GENOMIC DNA]</scope>
</reference>
<organism evidence="1 2">
    <name type="scientific">Candidatus Solincola sediminis</name>
    <dbReference type="NCBI Taxonomy" id="1797199"/>
    <lineage>
        <taxon>Bacteria</taxon>
        <taxon>Bacillati</taxon>
        <taxon>Actinomycetota</taxon>
        <taxon>Candidatus Geothermincolia</taxon>
        <taxon>Candidatus Geothermincolales</taxon>
        <taxon>Candidatus Geothermincolaceae</taxon>
        <taxon>Candidatus Solincola</taxon>
    </lineage>
</organism>
<evidence type="ECO:0000313" key="1">
    <source>
        <dbReference type="EMBL" id="OFW55827.1"/>
    </source>
</evidence>
<gene>
    <name evidence="1" type="ORF">A2Y75_05270</name>
</gene>
<evidence type="ECO:0000313" key="2">
    <source>
        <dbReference type="Proteomes" id="UP000177876"/>
    </source>
</evidence>
<dbReference type="STRING" id="1797197.A2Y75_05270"/>
<proteinExistence type="predicted"/>
<dbReference type="AlphaFoldDB" id="A0A1F2WG64"/>